<dbReference type="PIRSF" id="PIRSF030066">
    <property type="entry name" value="UCP030066"/>
    <property type="match status" value="1"/>
</dbReference>
<comment type="caution">
    <text evidence="6">The sequence shown here is derived from an EMBL/GenBank/DDBJ whole genome shotgun (WGS) entry which is preliminary data.</text>
</comment>
<feature type="transmembrane region" description="Helical" evidence="5">
    <location>
        <begin position="106"/>
        <end position="123"/>
    </location>
</feature>
<evidence type="ECO:0000256" key="2">
    <source>
        <dbReference type="ARBA" id="ARBA00022692"/>
    </source>
</evidence>
<keyword evidence="3 5" id="KW-1133">Transmembrane helix</keyword>
<comment type="subcellular location">
    <subcellularLocation>
        <location evidence="1">Membrane</location>
        <topology evidence="1">Multi-pass membrane protein</topology>
    </subcellularLocation>
</comment>
<dbReference type="GO" id="GO:0016020">
    <property type="term" value="C:membrane"/>
    <property type="evidence" value="ECO:0007669"/>
    <property type="project" value="UniProtKB-SubCell"/>
</dbReference>
<evidence type="ECO:0000256" key="3">
    <source>
        <dbReference type="ARBA" id="ARBA00022989"/>
    </source>
</evidence>
<feature type="transmembrane region" description="Helical" evidence="5">
    <location>
        <begin position="81"/>
        <end position="100"/>
    </location>
</feature>
<keyword evidence="4 5" id="KW-0472">Membrane</keyword>
<feature type="transmembrane region" description="Helical" evidence="5">
    <location>
        <begin position="54"/>
        <end position="74"/>
    </location>
</feature>
<dbReference type="InterPro" id="IPR016944">
    <property type="entry name" value="UCP030066"/>
</dbReference>
<evidence type="ECO:0008006" key="8">
    <source>
        <dbReference type="Google" id="ProtNLM"/>
    </source>
</evidence>
<sequence>MSTPINTASSTKVKWVWIGIRGILSLALGNAGVQKLLHSDEMVGNMTHLGYPEYLLTILGIAYLLGIIALWQPWSAALREWAHAGFTIAMLGAFASHLFVGDPAQYFAPSLVFLVLFQVAYILEKKYSPK</sequence>
<evidence type="ECO:0000313" key="6">
    <source>
        <dbReference type="EMBL" id="OGG96479.1"/>
    </source>
</evidence>
<dbReference type="STRING" id="1817772.A2527_01835"/>
<evidence type="ECO:0000256" key="5">
    <source>
        <dbReference type="SAM" id="Phobius"/>
    </source>
</evidence>
<proteinExistence type="predicted"/>
<feature type="transmembrane region" description="Helical" evidence="5">
    <location>
        <begin position="15"/>
        <end position="34"/>
    </location>
</feature>
<dbReference type="InterPro" id="IPR032808">
    <property type="entry name" value="DoxX"/>
</dbReference>
<keyword evidence="2 5" id="KW-0812">Transmembrane</keyword>
<name>A0A1F6GEE1_9PROT</name>
<dbReference type="Proteomes" id="UP000178449">
    <property type="component" value="Unassembled WGS sequence"/>
</dbReference>
<gene>
    <name evidence="6" type="ORF">A2527_01835</name>
</gene>
<dbReference type="EMBL" id="MFNE01000012">
    <property type="protein sequence ID" value="OGG96479.1"/>
    <property type="molecule type" value="Genomic_DNA"/>
</dbReference>
<evidence type="ECO:0000256" key="4">
    <source>
        <dbReference type="ARBA" id="ARBA00023136"/>
    </source>
</evidence>
<protein>
    <recommendedName>
        <fullName evidence="8">DoxX family protein</fullName>
    </recommendedName>
</protein>
<reference evidence="6 7" key="1">
    <citation type="journal article" date="2016" name="Nat. Commun.">
        <title>Thousands of microbial genomes shed light on interconnected biogeochemical processes in an aquifer system.</title>
        <authorList>
            <person name="Anantharaman K."/>
            <person name="Brown C.T."/>
            <person name="Hug L.A."/>
            <person name="Sharon I."/>
            <person name="Castelle C.J."/>
            <person name="Probst A.J."/>
            <person name="Thomas B.C."/>
            <person name="Singh A."/>
            <person name="Wilkins M.J."/>
            <person name="Karaoz U."/>
            <person name="Brodie E.L."/>
            <person name="Williams K.H."/>
            <person name="Hubbard S.S."/>
            <person name="Banfield J.F."/>
        </authorList>
    </citation>
    <scope>NUCLEOTIDE SEQUENCE [LARGE SCALE GENOMIC DNA]</scope>
</reference>
<evidence type="ECO:0000313" key="7">
    <source>
        <dbReference type="Proteomes" id="UP000178449"/>
    </source>
</evidence>
<evidence type="ECO:0000256" key="1">
    <source>
        <dbReference type="ARBA" id="ARBA00004141"/>
    </source>
</evidence>
<accession>A0A1F6GEE1</accession>
<dbReference type="AlphaFoldDB" id="A0A1F6GEE1"/>
<dbReference type="Pfam" id="PF13564">
    <property type="entry name" value="DoxX_2"/>
    <property type="match status" value="1"/>
</dbReference>
<organism evidence="6 7">
    <name type="scientific">Candidatus Lambdaproteobacteria bacterium RIFOXYD2_FULL_50_16</name>
    <dbReference type="NCBI Taxonomy" id="1817772"/>
    <lineage>
        <taxon>Bacteria</taxon>
        <taxon>Pseudomonadati</taxon>
        <taxon>Pseudomonadota</taxon>
        <taxon>Candidatus Lambdaproteobacteria</taxon>
    </lineage>
</organism>